<name>A0ABU7AVQ7_9TELE</name>
<proteinExistence type="predicted"/>
<evidence type="ECO:0000313" key="5">
    <source>
        <dbReference type="Proteomes" id="UP001345963"/>
    </source>
</evidence>
<feature type="non-terminal residue" evidence="4">
    <location>
        <position position="1"/>
    </location>
</feature>
<dbReference type="InterPro" id="IPR035914">
    <property type="entry name" value="Sperma_CUB_dom_sf"/>
</dbReference>
<accession>A0ABU7AVQ7</accession>
<organism evidence="4 5">
    <name type="scientific">Ataeniobius toweri</name>
    <dbReference type="NCBI Taxonomy" id="208326"/>
    <lineage>
        <taxon>Eukaryota</taxon>
        <taxon>Metazoa</taxon>
        <taxon>Chordata</taxon>
        <taxon>Craniata</taxon>
        <taxon>Vertebrata</taxon>
        <taxon>Euteleostomi</taxon>
        <taxon>Actinopterygii</taxon>
        <taxon>Neopterygii</taxon>
        <taxon>Teleostei</taxon>
        <taxon>Neoteleostei</taxon>
        <taxon>Acanthomorphata</taxon>
        <taxon>Ovalentaria</taxon>
        <taxon>Atherinomorphae</taxon>
        <taxon>Cyprinodontiformes</taxon>
        <taxon>Goodeidae</taxon>
        <taxon>Ataeniobius</taxon>
    </lineage>
</organism>
<protein>
    <recommendedName>
        <fullName evidence="3">CUB domain-containing protein</fullName>
    </recommendedName>
</protein>
<reference evidence="4 5" key="1">
    <citation type="submission" date="2021-07" db="EMBL/GenBank/DDBJ databases">
        <authorList>
            <person name="Palmer J.M."/>
        </authorList>
    </citation>
    <scope>NUCLEOTIDE SEQUENCE [LARGE SCALE GENOMIC DNA]</scope>
    <source>
        <strain evidence="4 5">AT_MEX2019</strain>
        <tissue evidence="4">Muscle</tissue>
    </source>
</reference>
<gene>
    <name evidence="4" type="ORF">ATANTOWER_030750</name>
</gene>
<dbReference type="EMBL" id="JAHUTI010030339">
    <property type="protein sequence ID" value="MED6241955.1"/>
    <property type="molecule type" value="Genomic_DNA"/>
</dbReference>
<dbReference type="PROSITE" id="PS01180">
    <property type="entry name" value="CUB"/>
    <property type="match status" value="1"/>
</dbReference>
<keyword evidence="5" id="KW-1185">Reference proteome</keyword>
<evidence type="ECO:0000256" key="2">
    <source>
        <dbReference type="PROSITE-ProRule" id="PRU00059"/>
    </source>
</evidence>
<keyword evidence="1" id="KW-1015">Disulfide bond</keyword>
<dbReference type="Proteomes" id="UP001345963">
    <property type="component" value="Unassembled WGS sequence"/>
</dbReference>
<evidence type="ECO:0000313" key="4">
    <source>
        <dbReference type="EMBL" id="MED6241955.1"/>
    </source>
</evidence>
<evidence type="ECO:0000256" key="1">
    <source>
        <dbReference type="ARBA" id="ARBA00023157"/>
    </source>
</evidence>
<dbReference type="InterPro" id="IPR000859">
    <property type="entry name" value="CUB_dom"/>
</dbReference>
<dbReference type="Gene3D" id="2.60.120.290">
    <property type="entry name" value="Spermadhesin, CUB domain"/>
    <property type="match status" value="1"/>
</dbReference>
<comment type="caution">
    <text evidence="4">The sequence shown here is derived from an EMBL/GenBank/DDBJ whole genome shotgun (WGS) entry which is preliminary data.</text>
</comment>
<dbReference type="Pfam" id="PF00431">
    <property type="entry name" value="CUB"/>
    <property type="match status" value="1"/>
</dbReference>
<feature type="domain" description="CUB" evidence="3">
    <location>
        <begin position="2"/>
        <end position="42"/>
    </location>
</feature>
<dbReference type="SUPFAM" id="SSF49854">
    <property type="entry name" value="Spermadhesin, CUB domain"/>
    <property type="match status" value="1"/>
</dbReference>
<evidence type="ECO:0000259" key="3">
    <source>
        <dbReference type="PROSITE" id="PS01180"/>
    </source>
</evidence>
<comment type="caution">
    <text evidence="2">Lacks conserved residue(s) required for the propagation of feature annotation.</text>
</comment>
<sequence>PCGGHFTGLEGTVLSPNYPHNYTRGQSCVYDIFVPGDFGANVWKKSEEAQNPSCLRSSASNGEPRHLLLLVHCVLIKSTVHSHLPGHIGALHAFLY</sequence>